<proteinExistence type="predicted"/>
<dbReference type="EMBL" id="JAVRER010000186">
    <property type="protein sequence ID" value="MDT0419841.1"/>
    <property type="molecule type" value="Genomic_DNA"/>
</dbReference>
<evidence type="ECO:0000313" key="4">
    <source>
        <dbReference type="Proteomes" id="UP001183607"/>
    </source>
</evidence>
<feature type="region of interest" description="Disordered" evidence="1">
    <location>
        <begin position="74"/>
        <end position="103"/>
    </location>
</feature>
<reference evidence="4" key="1">
    <citation type="submission" date="2023-07" db="EMBL/GenBank/DDBJ databases">
        <title>30 novel species of actinomycetes from the DSMZ collection.</title>
        <authorList>
            <person name="Nouioui I."/>
        </authorList>
    </citation>
    <scope>NUCLEOTIDE SEQUENCE [LARGE SCALE GENOMIC DNA]</scope>
    <source>
        <strain evidence="4">DSM 41982</strain>
    </source>
</reference>
<evidence type="ECO:0000256" key="1">
    <source>
        <dbReference type="SAM" id="MobiDB-lite"/>
    </source>
</evidence>
<feature type="non-terminal residue" evidence="3">
    <location>
        <position position="140"/>
    </location>
</feature>
<keyword evidence="3" id="KW-0547">Nucleotide-binding</keyword>
<evidence type="ECO:0000313" key="3">
    <source>
        <dbReference type="EMBL" id="MDT0419841.1"/>
    </source>
</evidence>
<protein>
    <submittedName>
        <fullName evidence="3">SNF2 helicase-associated domain-containing protein</fullName>
    </submittedName>
</protein>
<dbReference type="Pfam" id="PF12419">
    <property type="entry name" value="DUF3670"/>
    <property type="match status" value="1"/>
</dbReference>
<dbReference type="RefSeq" id="WP_311677811.1">
    <property type="nucleotide sequence ID" value="NZ_JAVRER010000186.1"/>
</dbReference>
<keyword evidence="3" id="KW-0067">ATP-binding</keyword>
<dbReference type="GO" id="GO:0004386">
    <property type="term" value="F:helicase activity"/>
    <property type="evidence" value="ECO:0007669"/>
    <property type="project" value="UniProtKB-KW"/>
</dbReference>
<accession>A0ABD5EEH5</accession>
<dbReference type="AlphaFoldDB" id="A0ABD5EEH5"/>
<organism evidence="3 4">
    <name type="scientific">Streptomyces evansiae</name>
    <dbReference type="NCBI Taxonomy" id="3075535"/>
    <lineage>
        <taxon>Bacteria</taxon>
        <taxon>Bacillati</taxon>
        <taxon>Actinomycetota</taxon>
        <taxon>Actinomycetes</taxon>
        <taxon>Kitasatosporales</taxon>
        <taxon>Streptomycetaceae</taxon>
        <taxon>Streptomyces</taxon>
    </lineage>
</organism>
<dbReference type="InterPro" id="IPR022138">
    <property type="entry name" value="DUF3670"/>
</dbReference>
<name>A0ABD5EEH5_9ACTN</name>
<dbReference type="Proteomes" id="UP001183607">
    <property type="component" value="Unassembled WGS sequence"/>
</dbReference>
<feature type="domain" description="DUF3670" evidence="2">
    <location>
        <begin position="32"/>
        <end position="139"/>
    </location>
</feature>
<feature type="compositionally biased region" description="Basic and acidic residues" evidence="1">
    <location>
        <begin position="86"/>
        <end position="97"/>
    </location>
</feature>
<sequence length="140" mass="14818">AFGPRARMDALLALRRAARAWPPLAPLRSAAVPDAVEPAAEEIAELLGPASRALAATGVQVHWPKELARKLTARAVIGPDGSDGDSADRDGGGDGRRGRTVSDTPSLLSADALLSFDWRFALGDRKLSREELDRLAEAGR</sequence>
<keyword evidence="3" id="KW-0378">Hydrolase</keyword>
<keyword evidence="3" id="KW-0347">Helicase</keyword>
<evidence type="ECO:0000259" key="2">
    <source>
        <dbReference type="Pfam" id="PF12419"/>
    </source>
</evidence>
<comment type="caution">
    <text evidence="3">The sequence shown here is derived from an EMBL/GenBank/DDBJ whole genome shotgun (WGS) entry which is preliminary data.</text>
</comment>
<gene>
    <name evidence="3" type="ORF">RM574_30675</name>
</gene>
<feature type="non-terminal residue" evidence="3">
    <location>
        <position position="1"/>
    </location>
</feature>